<dbReference type="RefSeq" id="WP_386776294.1">
    <property type="nucleotide sequence ID" value="NZ_JBHRUG010000031.1"/>
</dbReference>
<evidence type="ECO:0000313" key="3">
    <source>
        <dbReference type="EMBL" id="MFC3285528.1"/>
    </source>
</evidence>
<name>A0ABV7LST5_9GAMM</name>
<organism evidence="3 4">
    <name type="scientific">Litchfieldella rifensis</name>
    <dbReference type="NCBI Taxonomy" id="762643"/>
    <lineage>
        <taxon>Bacteria</taxon>
        <taxon>Pseudomonadati</taxon>
        <taxon>Pseudomonadota</taxon>
        <taxon>Gammaproteobacteria</taxon>
        <taxon>Oceanospirillales</taxon>
        <taxon>Halomonadaceae</taxon>
        <taxon>Litchfieldella</taxon>
    </lineage>
</organism>
<keyword evidence="4" id="KW-1185">Reference proteome</keyword>
<proteinExistence type="predicted"/>
<gene>
    <name evidence="3" type="ORF">ACFOEV_18155</name>
</gene>
<dbReference type="EMBL" id="JBHRUG010000031">
    <property type="protein sequence ID" value="MFC3285528.1"/>
    <property type="molecule type" value="Genomic_DNA"/>
</dbReference>
<keyword evidence="1" id="KW-0067">ATP-binding</keyword>
<dbReference type="SUPFAM" id="SSF56059">
    <property type="entry name" value="Glutathione synthetase ATP-binding domain-like"/>
    <property type="match status" value="1"/>
</dbReference>
<protein>
    <recommendedName>
        <fullName evidence="2">ATP-grasp domain-containing protein</fullName>
    </recommendedName>
</protein>
<evidence type="ECO:0000256" key="1">
    <source>
        <dbReference type="PROSITE-ProRule" id="PRU00409"/>
    </source>
</evidence>
<sequence>MISKAVIVFSGFNQRAVISFLRTLEEVNVPYGIIAHSNHDSIYQTSYKEKILAVRDCKYLDFFDMMGKIKILQSRMQAEKYVIAPSTEALNRVLLDNQDALLEAGCEVPLVDVDTYKKISDKHPFGKICRSNGIAVPNEYEEIAQASYPFVAKPKTYFSRERHVYSPMLIFNAYDKAAFLSTCDEQDFYYQEFVDGESYYLLYYFKKSGGVIKFSQKNFVQQPGGKSIIAAESSDFHQSDESLKYEALFNFLGFYGLVMVEVKKHKQKPYMIEANPRFWGPSQLFVDAGINLFKYFIHDCELTKYEPDTLDTIKKVKYFWFGGLLESSGKGRLVFHEDDEGDFLNNLPEWLKYDVHNRKDTCEIFKKELGVASMSNHVKQ</sequence>
<feature type="domain" description="ATP-grasp" evidence="2">
    <location>
        <begin position="113"/>
        <end position="301"/>
    </location>
</feature>
<dbReference type="Proteomes" id="UP001595579">
    <property type="component" value="Unassembled WGS sequence"/>
</dbReference>
<evidence type="ECO:0000259" key="2">
    <source>
        <dbReference type="PROSITE" id="PS50975"/>
    </source>
</evidence>
<evidence type="ECO:0000313" key="4">
    <source>
        <dbReference type="Proteomes" id="UP001595579"/>
    </source>
</evidence>
<dbReference type="InterPro" id="IPR011761">
    <property type="entry name" value="ATP-grasp"/>
</dbReference>
<keyword evidence="1" id="KW-0547">Nucleotide-binding</keyword>
<reference evidence="4" key="1">
    <citation type="journal article" date="2019" name="Int. J. Syst. Evol. Microbiol.">
        <title>The Global Catalogue of Microorganisms (GCM) 10K type strain sequencing project: providing services to taxonomists for standard genome sequencing and annotation.</title>
        <authorList>
            <consortium name="The Broad Institute Genomics Platform"/>
            <consortium name="The Broad Institute Genome Sequencing Center for Infectious Disease"/>
            <person name="Wu L."/>
            <person name="Ma J."/>
        </authorList>
    </citation>
    <scope>NUCLEOTIDE SEQUENCE [LARGE SCALE GENOMIC DNA]</scope>
    <source>
        <strain evidence="4">CECT 7698</strain>
    </source>
</reference>
<comment type="caution">
    <text evidence="3">The sequence shown here is derived from an EMBL/GenBank/DDBJ whole genome shotgun (WGS) entry which is preliminary data.</text>
</comment>
<dbReference type="Gene3D" id="3.30.470.20">
    <property type="entry name" value="ATP-grasp fold, B domain"/>
    <property type="match status" value="1"/>
</dbReference>
<dbReference type="PROSITE" id="PS50975">
    <property type="entry name" value="ATP_GRASP"/>
    <property type="match status" value="1"/>
</dbReference>
<accession>A0ABV7LST5</accession>